<feature type="region of interest" description="Disordered" evidence="1">
    <location>
        <begin position="282"/>
        <end position="360"/>
    </location>
</feature>
<feature type="compositionally biased region" description="Pro residues" evidence="1">
    <location>
        <begin position="543"/>
        <end position="567"/>
    </location>
</feature>
<dbReference type="AlphaFoldDB" id="A0AAD4E2Q3"/>
<dbReference type="Pfam" id="PF20149">
    <property type="entry name" value="DUF6532"/>
    <property type="match status" value="1"/>
</dbReference>
<feature type="region of interest" description="Disordered" evidence="1">
    <location>
        <begin position="522"/>
        <end position="575"/>
    </location>
</feature>
<reference evidence="3" key="1">
    <citation type="journal article" date="2020" name="New Phytol.">
        <title>Comparative genomics reveals dynamic genome evolution in host specialist ectomycorrhizal fungi.</title>
        <authorList>
            <person name="Lofgren L.A."/>
            <person name="Nguyen N.H."/>
            <person name="Vilgalys R."/>
            <person name="Ruytinx J."/>
            <person name="Liao H.L."/>
            <person name="Branco S."/>
            <person name="Kuo A."/>
            <person name="LaButti K."/>
            <person name="Lipzen A."/>
            <person name="Andreopoulos W."/>
            <person name="Pangilinan J."/>
            <person name="Riley R."/>
            <person name="Hundley H."/>
            <person name="Na H."/>
            <person name="Barry K."/>
            <person name="Grigoriev I.V."/>
            <person name="Stajich J.E."/>
            <person name="Kennedy P.G."/>
        </authorList>
    </citation>
    <scope>NUCLEOTIDE SEQUENCE</scope>
    <source>
        <strain evidence="3">FC203</strain>
    </source>
</reference>
<feature type="compositionally biased region" description="Polar residues" evidence="1">
    <location>
        <begin position="344"/>
        <end position="360"/>
    </location>
</feature>
<evidence type="ECO:0000313" key="4">
    <source>
        <dbReference type="Proteomes" id="UP001195769"/>
    </source>
</evidence>
<feature type="region of interest" description="Disordered" evidence="1">
    <location>
        <begin position="450"/>
        <end position="472"/>
    </location>
</feature>
<feature type="region of interest" description="Disordered" evidence="1">
    <location>
        <begin position="1"/>
        <end position="57"/>
    </location>
</feature>
<gene>
    <name evidence="3" type="ORF">F5891DRAFT_981749</name>
</gene>
<dbReference type="InterPro" id="IPR045341">
    <property type="entry name" value="DUF6532"/>
</dbReference>
<dbReference type="Proteomes" id="UP001195769">
    <property type="component" value="Unassembled WGS sequence"/>
</dbReference>
<feature type="region of interest" description="Disordered" evidence="1">
    <location>
        <begin position="214"/>
        <end position="266"/>
    </location>
</feature>
<accession>A0AAD4E2Q3</accession>
<evidence type="ECO:0000256" key="1">
    <source>
        <dbReference type="SAM" id="MobiDB-lite"/>
    </source>
</evidence>
<feature type="domain" description="DUF6532" evidence="2">
    <location>
        <begin position="639"/>
        <end position="794"/>
    </location>
</feature>
<name>A0AAD4E2Q3_9AGAM</name>
<dbReference type="EMBL" id="JABBWK010000038">
    <property type="protein sequence ID" value="KAG1898596.1"/>
    <property type="molecule type" value="Genomic_DNA"/>
</dbReference>
<dbReference type="GeneID" id="64671446"/>
<dbReference type="RefSeq" id="XP_041224172.1">
    <property type="nucleotide sequence ID" value="XM_041377148.1"/>
</dbReference>
<proteinExistence type="predicted"/>
<organism evidence="3 4">
    <name type="scientific">Suillus fuscotomentosus</name>
    <dbReference type="NCBI Taxonomy" id="1912939"/>
    <lineage>
        <taxon>Eukaryota</taxon>
        <taxon>Fungi</taxon>
        <taxon>Dikarya</taxon>
        <taxon>Basidiomycota</taxon>
        <taxon>Agaricomycotina</taxon>
        <taxon>Agaricomycetes</taxon>
        <taxon>Agaricomycetidae</taxon>
        <taxon>Boletales</taxon>
        <taxon>Suillineae</taxon>
        <taxon>Suillaceae</taxon>
        <taxon>Suillus</taxon>
    </lineage>
</organism>
<comment type="caution">
    <text evidence="3">The sequence shown here is derived from an EMBL/GenBank/DDBJ whole genome shotgun (WGS) entry which is preliminary data.</text>
</comment>
<evidence type="ECO:0000313" key="3">
    <source>
        <dbReference type="EMBL" id="KAG1898596.1"/>
    </source>
</evidence>
<feature type="compositionally biased region" description="Polar residues" evidence="1">
    <location>
        <begin position="36"/>
        <end position="46"/>
    </location>
</feature>
<feature type="compositionally biased region" description="Basic and acidic residues" evidence="1">
    <location>
        <begin position="1"/>
        <end position="11"/>
    </location>
</feature>
<keyword evidence="4" id="KW-1185">Reference proteome</keyword>
<sequence length="839" mass="90867">MQNDCFDRRELPIAIGTQPGKGISSAEKTPPPVTPASATEGSNSLFYNPPASPDLSRSARRQFIRDRMSRKFVPYPPDPAPLEHAGYLENGLAQMHPSTLYKGYQAQLAARETARQRMLATAWEIEETERFIIFLNAIHADNEDRLKLTDDQLHAFRNLFSERDCVDADDDRDYLQAVYEDECEILKIVASQAEHVAKVLGSRVSKAFQHGVGASRSSSLQPGFVGDDSVDKASVESGADGSGSPTAGGVPDDDDNPIYLGTPDNLGIHPKASCVATAIDSTLMSTQRRAPRKGKTTIPKPPRGSGLNPSHAPADTQINIPDEQPRPPEMSNFDPHQRQHAFGTYNQPSPGYSNPGDSSSGAGYTNSLLGAGYTNSLSNAGYTNSLSNAGYTNSLSSAGYTNSLSSAGYTNSLSSAGYTNSLSSAGYTNSLSSAGYTNSLSAAGYSAQSSSQSLSGAQSPRAGPSNINYNVPSLASPPSSHLIGPIPHWLGGDADAARALTHNPILDEIPVSNVIHTLGPVRSIERRRRSRRMPSTPSLAPYSAPPCPTRTPNPSPPPSPTRTPNPGPSSATTSSDVVIQVKVSAADREQVYSRSRDLIKGTIFTPDAIASKSEDQSRLVRDMIKASAPSIPSLRGLNRWPSTPKDVPTIWRGVVLVRSTMMTIARQNVVMAYDLLPEHDSNIPPDQFRVDRVASLVRDKAYMHKHSFSQDGTVIIHNKCQNKFIFTLLIKLIWLSNHGLHALLGNHQSPREALHHAYCLACSITEHALLEQGQLIFTKQKFSPTENKTIFDSVNFFLNSLSEEEKASLDRWKDHLIVCGRSQQGSTAILSDFDLTIET</sequence>
<protein>
    <recommendedName>
        <fullName evidence="2">DUF6532 domain-containing protein</fullName>
    </recommendedName>
</protein>
<evidence type="ECO:0000259" key="2">
    <source>
        <dbReference type="Pfam" id="PF20149"/>
    </source>
</evidence>
<feature type="compositionally biased region" description="Low complexity" evidence="1">
    <location>
        <begin position="450"/>
        <end position="459"/>
    </location>
</feature>